<dbReference type="RefSeq" id="WP_123560947.1">
    <property type="nucleotide sequence ID" value="NZ_RJVJ01000002.1"/>
</dbReference>
<evidence type="ECO:0000313" key="2">
    <source>
        <dbReference type="EMBL" id="ROR37199.1"/>
    </source>
</evidence>
<name>A0A8G1UEQ5_9ACTN</name>
<proteinExistence type="predicted"/>
<evidence type="ECO:0000313" key="3">
    <source>
        <dbReference type="Proteomes" id="UP000267408"/>
    </source>
</evidence>
<dbReference type="Gene3D" id="1.10.260.40">
    <property type="entry name" value="lambda repressor-like DNA-binding domains"/>
    <property type="match status" value="1"/>
</dbReference>
<comment type="caution">
    <text evidence="2">The sequence shown here is derived from an EMBL/GenBank/DDBJ whole genome shotgun (WGS) entry which is preliminary data.</text>
</comment>
<dbReference type="AlphaFoldDB" id="A0A8G1UEQ5"/>
<feature type="domain" description="HTH cro/C1-type" evidence="1">
    <location>
        <begin position="18"/>
        <end position="72"/>
    </location>
</feature>
<dbReference type="SMART" id="SM00530">
    <property type="entry name" value="HTH_XRE"/>
    <property type="match status" value="1"/>
</dbReference>
<reference evidence="2 3" key="1">
    <citation type="submission" date="2018-11" db="EMBL/GenBank/DDBJ databases">
        <title>Sequencing the genomes of 1000 actinobacteria strains.</title>
        <authorList>
            <person name="Klenk H.-P."/>
        </authorList>
    </citation>
    <scope>NUCLEOTIDE SEQUENCE [LARGE SCALE GENOMIC DNA]</scope>
    <source>
        <strain evidence="2 3">DSM 44780</strain>
    </source>
</reference>
<dbReference type="OrthoDB" id="3504495at2"/>
<sequence>MSETVPAAIDARQIGSVIRRARVIAARSQHDVASKLGYHQSKLSRLEKGVGTDDVRILRAVAAELDIPLESLGLTVSPSSTDLRTDDMQRRGFLAASVAALAVPAARPHTASMELVQALLPTASGLADRQLLAEATLRQELSKARRLLYGCRYTELEALLPALLTDLRRAQQDATDSLMLASMAATAYQTTVSMLIKLGDTGNAWLAVGRAMSEAERSGNPIVLASSVRVQTHLMARERHTAPAVTMVQHTADQLGGHYDQREPGDLAAFGLMLLRGVTAASTGGDRSTTTELLDQADEVARYVDRDHPDAWANFSPTNVALHRVSAAVALGDTGAAVEAARPLLRRRIPAPERQAALWVDLARAFNQQGKLSEGYRALRIAERHAAEDIRRRPDIRELVADMTVRDRRGALPELRQFSRELGVRP</sequence>
<protein>
    <recommendedName>
        <fullName evidence="1">HTH cro/C1-type domain-containing protein</fullName>
    </recommendedName>
</protein>
<organism evidence="2 3">
    <name type="scientific">Kitasatospora cineracea</name>
    <dbReference type="NCBI Taxonomy" id="88074"/>
    <lineage>
        <taxon>Bacteria</taxon>
        <taxon>Bacillati</taxon>
        <taxon>Actinomycetota</taxon>
        <taxon>Actinomycetes</taxon>
        <taxon>Kitasatosporales</taxon>
        <taxon>Streptomycetaceae</taxon>
        <taxon>Kitasatospora</taxon>
    </lineage>
</organism>
<dbReference type="CDD" id="cd00093">
    <property type="entry name" value="HTH_XRE"/>
    <property type="match status" value="1"/>
</dbReference>
<dbReference type="EMBL" id="RJVJ01000002">
    <property type="protein sequence ID" value="ROR37199.1"/>
    <property type="molecule type" value="Genomic_DNA"/>
</dbReference>
<evidence type="ECO:0000259" key="1">
    <source>
        <dbReference type="PROSITE" id="PS50943"/>
    </source>
</evidence>
<dbReference type="GO" id="GO:0003677">
    <property type="term" value="F:DNA binding"/>
    <property type="evidence" value="ECO:0007669"/>
    <property type="project" value="InterPro"/>
</dbReference>
<dbReference type="InterPro" id="IPR001387">
    <property type="entry name" value="Cro/C1-type_HTH"/>
</dbReference>
<dbReference type="PROSITE" id="PS50943">
    <property type="entry name" value="HTH_CROC1"/>
    <property type="match status" value="1"/>
</dbReference>
<dbReference type="SUPFAM" id="SSF47413">
    <property type="entry name" value="lambda repressor-like DNA-binding domains"/>
    <property type="match status" value="1"/>
</dbReference>
<dbReference type="InterPro" id="IPR010982">
    <property type="entry name" value="Lambda_DNA-bd_dom_sf"/>
</dbReference>
<accession>A0A8G1UEQ5</accession>
<dbReference type="Proteomes" id="UP000267408">
    <property type="component" value="Unassembled WGS sequence"/>
</dbReference>
<gene>
    <name evidence="2" type="ORF">EDD39_5331</name>
</gene>